<evidence type="ECO:0000313" key="2">
    <source>
        <dbReference type="Proteomes" id="UP000076925"/>
    </source>
</evidence>
<dbReference type="EMBL" id="ANNX02000047">
    <property type="protein sequence ID" value="KYC36236.1"/>
    <property type="molecule type" value="Genomic_DNA"/>
</dbReference>
<gene>
    <name evidence="1" type="ORF">WA1_41655</name>
</gene>
<name>A0A139WUX1_9CYAN</name>
<comment type="caution">
    <text evidence="1">The sequence shown here is derived from an EMBL/GenBank/DDBJ whole genome shotgun (WGS) entry which is preliminary data.</text>
</comment>
<sequence>MRKFTELLQDIKDNPLKYLDQPSITCLHSFLVGYLSTLSDLGFIQEGFAMNGFQEWTQKRVKTTLTQSWAGIIFSEHRSEKLAFNSFFKDFDRFLNQKNISKIEEIKVVDLKYNTYDFYELLRRMNKRPGMFLGTASITKIDMYLRGYALARREVSLAPTEQEREFEGFQSWLRERYEMESNQSWAKIILFDSLNEREALERFFELFEEYLNRNKSSNQVSEI</sequence>
<dbReference type="AlphaFoldDB" id="A0A139WUX1"/>
<keyword evidence="2" id="KW-1185">Reference proteome</keyword>
<evidence type="ECO:0000313" key="1">
    <source>
        <dbReference type="EMBL" id="KYC36236.1"/>
    </source>
</evidence>
<accession>A0A139WUX1</accession>
<dbReference type="Proteomes" id="UP000076925">
    <property type="component" value="Unassembled WGS sequence"/>
</dbReference>
<dbReference type="RefSeq" id="WP_017742950.1">
    <property type="nucleotide sequence ID" value="NZ_KQ976354.1"/>
</dbReference>
<proteinExistence type="predicted"/>
<reference evidence="1 2" key="1">
    <citation type="journal article" date="2013" name="Genome Biol. Evol.">
        <title>Genomes of Stigonematalean cyanobacteria (subsection V) and the evolution of oxygenic photosynthesis from prokaryotes to plastids.</title>
        <authorList>
            <person name="Dagan T."/>
            <person name="Roettger M."/>
            <person name="Stucken K."/>
            <person name="Landan G."/>
            <person name="Koch R."/>
            <person name="Major P."/>
            <person name="Gould S.B."/>
            <person name="Goremykin V.V."/>
            <person name="Rippka R."/>
            <person name="Tandeau de Marsac N."/>
            <person name="Gugger M."/>
            <person name="Lockhart P.J."/>
            <person name="Allen J.F."/>
            <person name="Brune I."/>
            <person name="Maus I."/>
            <person name="Puhler A."/>
            <person name="Martin W.F."/>
        </authorList>
    </citation>
    <scope>NUCLEOTIDE SEQUENCE [LARGE SCALE GENOMIC DNA]</scope>
    <source>
        <strain evidence="1 2">PCC 7110</strain>
    </source>
</reference>
<dbReference type="OrthoDB" id="2617173at2"/>
<protein>
    <submittedName>
        <fullName evidence="1">Uncharacterized protein</fullName>
    </submittedName>
</protein>
<organism evidence="1 2">
    <name type="scientific">Scytonema hofmannii PCC 7110</name>
    <dbReference type="NCBI Taxonomy" id="128403"/>
    <lineage>
        <taxon>Bacteria</taxon>
        <taxon>Bacillati</taxon>
        <taxon>Cyanobacteriota</taxon>
        <taxon>Cyanophyceae</taxon>
        <taxon>Nostocales</taxon>
        <taxon>Scytonemataceae</taxon>
        <taxon>Scytonema</taxon>
    </lineage>
</organism>